<protein>
    <submittedName>
        <fullName evidence="1">Uncharacterized protein</fullName>
    </submittedName>
</protein>
<comment type="caution">
    <text evidence="1">The sequence shown here is derived from an EMBL/GenBank/DDBJ whole genome shotgun (WGS) entry which is preliminary data.</text>
</comment>
<dbReference type="InterPro" id="IPR039569">
    <property type="entry name" value="FAS1-like_DH_region"/>
</dbReference>
<dbReference type="EMBL" id="LFZK01000001">
    <property type="protein sequence ID" value="KYC29081.1"/>
    <property type="molecule type" value="Genomic_DNA"/>
</dbReference>
<keyword evidence="2" id="KW-1185">Reference proteome</keyword>
<dbReference type="Proteomes" id="UP000243416">
    <property type="component" value="Unassembled WGS sequence"/>
</dbReference>
<accession>A0A656Z8I3</accession>
<dbReference type="Gene3D" id="6.10.30.10">
    <property type="match status" value="1"/>
</dbReference>
<dbReference type="RefSeq" id="WP_067169255.1">
    <property type="nucleotide sequence ID" value="NZ_LFZK01000001.1"/>
</dbReference>
<dbReference type="InterPro" id="IPR002878">
    <property type="entry name" value="ChsH2_C"/>
</dbReference>
<dbReference type="Gene3D" id="3.10.129.10">
    <property type="entry name" value="Hotdog Thioesterase"/>
    <property type="match status" value="1"/>
</dbReference>
<dbReference type="Pfam" id="PF12172">
    <property type="entry name" value="zf-ChsH2"/>
    <property type="match status" value="1"/>
</dbReference>
<evidence type="ECO:0000313" key="1">
    <source>
        <dbReference type="EMBL" id="KYC29081.1"/>
    </source>
</evidence>
<dbReference type="Pfam" id="PF01796">
    <property type="entry name" value="OB_ChsH2_C"/>
    <property type="match status" value="1"/>
</dbReference>
<reference evidence="1 2" key="1">
    <citation type="journal article" date="2016" name="ISME J.">
        <title>Integrated multi-omics analyses reveal the biochemical mechanisms and phylogenetic relevance of anaerobic androgen biodegradation in the environment.</title>
        <authorList>
            <person name="Yang F.C."/>
            <person name="Chen Y.L."/>
            <person name="Tang S.L."/>
            <person name="Yu C.P."/>
            <person name="Wang P.H."/>
            <person name="Ismail W."/>
            <person name="Wang C.H."/>
            <person name="Ding J.Y."/>
            <person name="Yang C.Y."/>
            <person name="Yang C.Y."/>
            <person name="Chiang Y.R."/>
        </authorList>
    </citation>
    <scope>NUCLEOTIDE SEQUENCE [LARGE SCALE GENOMIC DNA]</scope>
    <source>
        <strain evidence="1 2">DSM 13999</strain>
    </source>
</reference>
<gene>
    <name evidence="1" type="ORF">ACY05_00380</name>
</gene>
<evidence type="ECO:0000313" key="2">
    <source>
        <dbReference type="Proteomes" id="UP000243416"/>
    </source>
</evidence>
<dbReference type="InterPro" id="IPR029069">
    <property type="entry name" value="HotDog_dom_sf"/>
</dbReference>
<dbReference type="AlphaFoldDB" id="A0A656Z8I3"/>
<dbReference type="SUPFAM" id="SSF54637">
    <property type="entry name" value="Thioesterase/thiol ester dehydrase-isomerase"/>
    <property type="match status" value="1"/>
</dbReference>
<name>A0A656Z8I3_9PROT</name>
<proteinExistence type="predicted"/>
<dbReference type="InterPro" id="IPR052513">
    <property type="entry name" value="Thioester_dehydratase-like"/>
</dbReference>
<dbReference type="PANTHER" id="PTHR34075:SF5">
    <property type="entry name" value="BLR3430 PROTEIN"/>
    <property type="match status" value="1"/>
</dbReference>
<dbReference type="Pfam" id="PF13452">
    <property type="entry name" value="FAS1_DH_region"/>
    <property type="match status" value="1"/>
</dbReference>
<dbReference type="SUPFAM" id="SSF50249">
    <property type="entry name" value="Nucleic acid-binding proteins"/>
    <property type="match status" value="1"/>
</dbReference>
<dbReference type="InterPro" id="IPR022002">
    <property type="entry name" value="ChsH2_Znr"/>
</dbReference>
<organism evidence="1 2">
    <name type="scientific">Sterolibacterium denitrificans</name>
    <dbReference type="NCBI Taxonomy" id="157592"/>
    <lineage>
        <taxon>Bacteria</taxon>
        <taxon>Pseudomonadati</taxon>
        <taxon>Pseudomonadota</taxon>
        <taxon>Betaproteobacteria</taxon>
        <taxon>Nitrosomonadales</taxon>
        <taxon>Sterolibacteriaceae</taxon>
        <taxon>Sterolibacterium</taxon>
    </lineage>
</organism>
<dbReference type="PANTHER" id="PTHR34075">
    <property type="entry name" value="BLR3430 PROTEIN"/>
    <property type="match status" value="1"/>
</dbReference>
<dbReference type="InterPro" id="IPR012340">
    <property type="entry name" value="NA-bd_OB-fold"/>
</dbReference>
<dbReference type="OrthoDB" id="5514845at2"/>
<sequence>MTPEETKAFEEKIRAYVGRELGAPKRGKDDVNAAMIRHWAEVLGDENPVYTDADYAAKSSKGGIVAPAHMLQIWSMEGYPMCQKPAQDLQRELHNVFDAHGFTGVLGTNTNSEYFRDLRLGDQVYAHTIISSISEQKATQRGIGYFIETLTTFTDQNKEEVGRQVFRCLKFIPNADQAPAAASEADGAPATPTRLASPRGHDNAWWWEAVDNGKVLIQRCKSCQTLRHPPRPMCGECQSTEWDSIESKLEGEIISFTQMHYPKFPGYPYPLICAVIKLGEGTNLVANLVGCEPAAIKIGMKVKGKVEKVDEKTWLPQFYLA</sequence>